<feature type="compositionally biased region" description="Basic residues" evidence="1">
    <location>
        <begin position="1"/>
        <end position="10"/>
    </location>
</feature>
<dbReference type="SUPFAM" id="SSF54427">
    <property type="entry name" value="NTF2-like"/>
    <property type="match status" value="1"/>
</dbReference>
<protein>
    <submittedName>
        <fullName evidence="3">Nuclear transport factor 2 family protein</fullName>
    </submittedName>
</protein>
<dbReference type="OrthoDB" id="3854040at2"/>
<dbReference type="AlphaFoldDB" id="A0A411YGQ9"/>
<sequence length="167" mass="18322">MDRWSRRGRGGRAVAAARRRRPRHHVRRRRDRPASRMSPGGHEPHPETGGDTDPLSAVHAHLEAFNAGDVERVVATFREDALFVAGDQVVVGHRALRAMFADAFAAPVEAQLTLNHVVVSGATAACELTETLEVEGSTHSLDVAAFYTAQRGQLVRVKVYRDLSDPQ</sequence>
<dbReference type="Gene3D" id="3.10.450.50">
    <property type="match status" value="1"/>
</dbReference>
<accession>A0A411YGQ9</accession>
<evidence type="ECO:0000313" key="3">
    <source>
        <dbReference type="EMBL" id="QBI20331.1"/>
    </source>
</evidence>
<evidence type="ECO:0000256" key="1">
    <source>
        <dbReference type="SAM" id="MobiDB-lite"/>
    </source>
</evidence>
<feature type="domain" description="SnoaL-like" evidence="2">
    <location>
        <begin position="58"/>
        <end position="156"/>
    </location>
</feature>
<dbReference type="EMBL" id="CP036402">
    <property type="protein sequence ID" value="QBI20331.1"/>
    <property type="molecule type" value="Genomic_DNA"/>
</dbReference>
<keyword evidence="4" id="KW-1185">Reference proteome</keyword>
<dbReference type="InterPro" id="IPR032710">
    <property type="entry name" value="NTF2-like_dom_sf"/>
</dbReference>
<feature type="compositionally biased region" description="Basic residues" evidence="1">
    <location>
        <begin position="17"/>
        <end position="31"/>
    </location>
</feature>
<evidence type="ECO:0000259" key="2">
    <source>
        <dbReference type="Pfam" id="PF12680"/>
    </source>
</evidence>
<dbReference type="KEGG" id="erz:ER308_12660"/>
<evidence type="ECO:0000313" key="4">
    <source>
        <dbReference type="Proteomes" id="UP000291469"/>
    </source>
</evidence>
<gene>
    <name evidence="3" type="ORF">ER308_12660</name>
</gene>
<name>A0A411YGQ9_9ACTN</name>
<reference evidence="3 4" key="1">
    <citation type="submission" date="2019-01" db="EMBL/GenBank/DDBJ databases">
        <title>Egibacter rhizosphaerae EGI 80759T.</title>
        <authorList>
            <person name="Chen D.-D."/>
            <person name="Tian Y."/>
            <person name="Jiao J.-Y."/>
            <person name="Zhang X.-T."/>
            <person name="Zhang Y.-G."/>
            <person name="Zhang Y."/>
            <person name="Xiao M."/>
            <person name="Shu W.-S."/>
            <person name="Li W.-J."/>
        </authorList>
    </citation>
    <scope>NUCLEOTIDE SEQUENCE [LARGE SCALE GENOMIC DNA]</scope>
    <source>
        <strain evidence="3 4">EGI 80759</strain>
    </source>
</reference>
<feature type="region of interest" description="Disordered" evidence="1">
    <location>
        <begin position="1"/>
        <end position="55"/>
    </location>
</feature>
<proteinExistence type="predicted"/>
<organism evidence="3 4">
    <name type="scientific">Egibacter rhizosphaerae</name>
    <dbReference type="NCBI Taxonomy" id="1670831"/>
    <lineage>
        <taxon>Bacteria</taxon>
        <taxon>Bacillati</taxon>
        <taxon>Actinomycetota</taxon>
        <taxon>Nitriliruptoria</taxon>
        <taxon>Egibacterales</taxon>
        <taxon>Egibacteraceae</taxon>
        <taxon>Egibacter</taxon>
    </lineage>
</organism>
<dbReference type="Pfam" id="PF12680">
    <property type="entry name" value="SnoaL_2"/>
    <property type="match status" value="1"/>
</dbReference>
<dbReference type="InterPro" id="IPR037401">
    <property type="entry name" value="SnoaL-like"/>
</dbReference>
<dbReference type="Proteomes" id="UP000291469">
    <property type="component" value="Chromosome"/>
</dbReference>